<dbReference type="PROSITE" id="PS50110">
    <property type="entry name" value="RESPONSE_REGULATORY"/>
    <property type="match status" value="2"/>
</dbReference>
<accession>A0A8J2YUJ8</accession>
<dbReference type="AlphaFoldDB" id="A0A8J2YUJ8"/>
<dbReference type="Pfam" id="PF00072">
    <property type="entry name" value="Response_reg"/>
    <property type="match status" value="2"/>
</dbReference>
<keyword evidence="4" id="KW-1185">Reference proteome</keyword>
<reference evidence="3" key="1">
    <citation type="journal article" date="2014" name="Int. J. Syst. Evol. Microbiol.">
        <title>Complete genome sequence of Corynebacterium casei LMG S-19264T (=DSM 44701T), isolated from a smear-ripened cheese.</title>
        <authorList>
            <consortium name="US DOE Joint Genome Institute (JGI-PGF)"/>
            <person name="Walter F."/>
            <person name="Albersmeier A."/>
            <person name="Kalinowski J."/>
            <person name="Ruckert C."/>
        </authorList>
    </citation>
    <scope>NUCLEOTIDE SEQUENCE</scope>
    <source>
        <strain evidence="3">CGMCC 1.15725</strain>
    </source>
</reference>
<dbReference type="Gene3D" id="3.40.50.2300">
    <property type="match status" value="2"/>
</dbReference>
<dbReference type="SUPFAM" id="SSF52172">
    <property type="entry name" value="CheY-like"/>
    <property type="match status" value="2"/>
</dbReference>
<evidence type="ECO:0000256" key="1">
    <source>
        <dbReference type="PROSITE-ProRule" id="PRU00169"/>
    </source>
</evidence>
<dbReference type="RefSeq" id="WP_189047426.1">
    <property type="nucleotide sequence ID" value="NZ_BMJQ01000008.1"/>
</dbReference>
<dbReference type="InterPro" id="IPR052048">
    <property type="entry name" value="ST_Response_Regulator"/>
</dbReference>
<protein>
    <recommendedName>
        <fullName evidence="2">Response regulatory domain-containing protein</fullName>
    </recommendedName>
</protein>
<name>A0A8J2YUJ8_9PROT</name>
<dbReference type="InterPro" id="IPR001789">
    <property type="entry name" value="Sig_transdc_resp-reg_receiver"/>
</dbReference>
<comment type="caution">
    <text evidence="3">The sequence shown here is derived from an EMBL/GenBank/DDBJ whole genome shotgun (WGS) entry which is preliminary data.</text>
</comment>
<dbReference type="InterPro" id="IPR011006">
    <property type="entry name" value="CheY-like_superfamily"/>
</dbReference>
<feature type="modified residue" description="4-aspartylphosphate" evidence="1">
    <location>
        <position position="179"/>
    </location>
</feature>
<organism evidence="3 4">
    <name type="scientific">Aliidongia dinghuensis</name>
    <dbReference type="NCBI Taxonomy" id="1867774"/>
    <lineage>
        <taxon>Bacteria</taxon>
        <taxon>Pseudomonadati</taxon>
        <taxon>Pseudomonadota</taxon>
        <taxon>Alphaproteobacteria</taxon>
        <taxon>Rhodospirillales</taxon>
        <taxon>Dongiaceae</taxon>
        <taxon>Aliidongia</taxon>
    </lineage>
</organism>
<dbReference type="GO" id="GO:0000160">
    <property type="term" value="P:phosphorelay signal transduction system"/>
    <property type="evidence" value="ECO:0007669"/>
    <property type="project" value="InterPro"/>
</dbReference>
<proteinExistence type="predicted"/>
<evidence type="ECO:0000313" key="3">
    <source>
        <dbReference type="EMBL" id="GGF23130.1"/>
    </source>
</evidence>
<evidence type="ECO:0000259" key="2">
    <source>
        <dbReference type="PROSITE" id="PS50110"/>
    </source>
</evidence>
<feature type="domain" description="Response regulatory" evidence="2">
    <location>
        <begin position="128"/>
        <end position="244"/>
    </location>
</feature>
<keyword evidence="1" id="KW-0597">Phosphoprotein</keyword>
<feature type="modified residue" description="4-aspartylphosphate" evidence="1">
    <location>
        <position position="55"/>
    </location>
</feature>
<dbReference type="Proteomes" id="UP000646365">
    <property type="component" value="Unassembled WGS sequence"/>
</dbReference>
<reference evidence="3" key="2">
    <citation type="submission" date="2020-09" db="EMBL/GenBank/DDBJ databases">
        <authorList>
            <person name="Sun Q."/>
            <person name="Zhou Y."/>
        </authorList>
    </citation>
    <scope>NUCLEOTIDE SEQUENCE</scope>
    <source>
        <strain evidence="3">CGMCC 1.15725</strain>
    </source>
</reference>
<evidence type="ECO:0000313" key="4">
    <source>
        <dbReference type="Proteomes" id="UP000646365"/>
    </source>
</evidence>
<gene>
    <name evidence="3" type="ORF">GCM10011611_31530</name>
</gene>
<dbReference type="PANTHER" id="PTHR43228:SF1">
    <property type="entry name" value="TWO-COMPONENT RESPONSE REGULATOR ARR22"/>
    <property type="match status" value="1"/>
</dbReference>
<dbReference type="SMART" id="SM00448">
    <property type="entry name" value="REC"/>
    <property type="match status" value="2"/>
</dbReference>
<dbReference type="EMBL" id="BMJQ01000008">
    <property type="protein sequence ID" value="GGF23130.1"/>
    <property type="molecule type" value="Genomic_DNA"/>
</dbReference>
<dbReference type="PANTHER" id="PTHR43228">
    <property type="entry name" value="TWO-COMPONENT RESPONSE REGULATOR"/>
    <property type="match status" value="1"/>
</dbReference>
<feature type="domain" description="Response regulatory" evidence="2">
    <location>
        <begin position="5"/>
        <end position="120"/>
    </location>
</feature>
<dbReference type="CDD" id="cd17546">
    <property type="entry name" value="REC_hyHK_CKI1_RcsC-like"/>
    <property type="match status" value="1"/>
</dbReference>
<sequence length="248" mass="26719">MSGFTVLIVDDSRSIRTIAKNAMGMLRGAQIVEAGDGDSAVKLYKQHMADIVFMDITMPGLNGLEALAAIKSFDPAAHVVMLTAESSLDTVVKAKELKADGFIAKPFEPARIARMVADRMAQEPKPIHVLVADDARSIRTIVRRSLTSLPHVFRIREAEDGAQVADMAEARPADLVFLDIHMPNQTGMEALIRIRKRSPEAHIVMLTSDASAGAVSGAKALGANDYILKPFTADQLASVVDRFVAARG</sequence>